<evidence type="ECO:0000256" key="3">
    <source>
        <dbReference type="ARBA" id="ARBA00022679"/>
    </source>
</evidence>
<dbReference type="EC" id="2.7.7.7" evidence="1"/>
<feature type="domain" description="DNA polymerase III delta subunit-like C-terminal" evidence="10">
    <location>
        <begin position="216"/>
        <end position="336"/>
    </location>
</feature>
<dbReference type="Gene3D" id="1.10.8.60">
    <property type="match status" value="1"/>
</dbReference>
<dbReference type="Proteomes" id="UP001597318">
    <property type="component" value="Unassembled WGS sequence"/>
</dbReference>
<dbReference type="Gene3D" id="1.20.272.10">
    <property type="match status" value="1"/>
</dbReference>
<dbReference type="GO" id="GO:0003887">
    <property type="term" value="F:DNA-directed DNA polymerase activity"/>
    <property type="evidence" value="ECO:0007669"/>
    <property type="project" value="UniProtKB-EC"/>
</dbReference>
<feature type="domain" description="DNA polymerase III delta N-terminal" evidence="9">
    <location>
        <begin position="18"/>
        <end position="144"/>
    </location>
</feature>
<evidence type="ECO:0000256" key="8">
    <source>
        <dbReference type="ARBA" id="ARBA00049244"/>
    </source>
</evidence>
<name>A0ABW5BWK8_9BACI</name>
<dbReference type="InterPro" id="IPR010372">
    <property type="entry name" value="DNA_pol3_delta_N"/>
</dbReference>
<evidence type="ECO:0000256" key="1">
    <source>
        <dbReference type="ARBA" id="ARBA00012417"/>
    </source>
</evidence>
<comment type="catalytic activity">
    <reaction evidence="8">
        <text>DNA(n) + a 2'-deoxyribonucleoside 5'-triphosphate = DNA(n+1) + diphosphate</text>
        <dbReference type="Rhea" id="RHEA:22508"/>
        <dbReference type="Rhea" id="RHEA-COMP:17339"/>
        <dbReference type="Rhea" id="RHEA-COMP:17340"/>
        <dbReference type="ChEBI" id="CHEBI:33019"/>
        <dbReference type="ChEBI" id="CHEBI:61560"/>
        <dbReference type="ChEBI" id="CHEBI:173112"/>
        <dbReference type="EC" id="2.7.7.7"/>
    </reaction>
</comment>
<reference evidence="12" key="1">
    <citation type="journal article" date="2019" name="Int. J. Syst. Evol. Microbiol.">
        <title>The Global Catalogue of Microorganisms (GCM) 10K type strain sequencing project: providing services to taxonomists for standard genome sequencing and annotation.</title>
        <authorList>
            <consortium name="The Broad Institute Genomics Platform"/>
            <consortium name="The Broad Institute Genome Sequencing Center for Infectious Disease"/>
            <person name="Wu L."/>
            <person name="Ma J."/>
        </authorList>
    </citation>
    <scope>NUCLEOTIDE SEQUENCE [LARGE SCALE GENOMIC DNA]</scope>
    <source>
        <strain evidence="12">CGMCC 1.15474</strain>
    </source>
</reference>
<evidence type="ECO:0000256" key="2">
    <source>
        <dbReference type="ARBA" id="ARBA00017703"/>
    </source>
</evidence>
<dbReference type="InterPro" id="IPR005790">
    <property type="entry name" value="DNA_polIII_delta"/>
</dbReference>
<dbReference type="SUPFAM" id="SSF48019">
    <property type="entry name" value="post-AAA+ oligomerization domain-like"/>
    <property type="match status" value="1"/>
</dbReference>
<evidence type="ECO:0000256" key="4">
    <source>
        <dbReference type="ARBA" id="ARBA00022695"/>
    </source>
</evidence>
<keyword evidence="4 11" id="KW-0548">Nucleotidyltransferase</keyword>
<evidence type="ECO:0000313" key="12">
    <source>
        <dbReference type="Proteomes" id="UP001597318"/>
    </source>
</evidence>
<comment type="similarity">
    <text evidence="7">Belongs to the DNA polymerase HolA subunit family.</text>
</comment>
<keyword evidence="5" id="KW-0235">DNA replication</keyword>
<comment type="caution">
    <text evidence="11">The sequence shown here is derived from an EMBL/GenBank/DDBJ whole genome shotgun (WGS) entry which is preliminary data.</text>
</comment>
<sequence>MIFNVWKDIQNKKVQPVYLLVGEESFLMQETLRHIVQASLLEEEKDFNLSVYDMEETPVETAIEDAETLPFMGEKRVVIIKNSVFLTSEKKKEKLEHRVEKLEQYINSPAPYTIVVFVAPYEKLDERKKITKLLKKQSVVIEMKSLSDDEAIKWMLNVAQEQRVELEKAAVEQLLVLTAGDLMAIHQELQKLSTYVGEGGIISVEAVNLLVARTLEQNIFDLIEHVIYRRSKEALQIFYDLLKNNEEPIKILSLLVTQFRLILQVKELSTVGYGQQQIASTVKVHPFRVKLALQQARLFQTEELAHILMELAEADYEMKTGKKDKQLLLELFLLKLFKND</sequence>
<dbReference type="EMBL" id="JBHUIK010000002">
    <property type="protein sequence ID" value="MFD2213890.1"/>
    <property type="molecule type" value="Genomic_DNA"/>
</dbReference>
<keyword evidence="12" id="KW-1185">Reference proteome</keyword>
<dbReference type="RefSeq" id="WP_247344654.1">
    <property type="nucleotide sequence ID" value="NZ_CP095550.1"/>
</dbReference>
<gene>
    <name evidence="11" type="primary">holA</name>
    <name evidence="11" type="ORF">ACFSKK_09385</name>
</gene>
<evidence type="ECO:0000256" key="5">
    <source>
        <dbReference type="ARBA" id="ARBA00022705"/>
    </source>
</evidence>
<evidence type="ECO:0000256" key="6">
    <source>
        <dbReference type="ARBA" id="ARBA00022932"/>
    </source>
</evidence>
<proteinExistence type="inferred from homology"/>
<evidence type="ECO:0000259" key="9">
    <source>
        <dbReference type="Pfam" id="PF06144"/>
    </source>
</evidence>
<dbReference type="NCBIfam" id="TIGR01128">
    <property type="entry name" value="holA"/>
    <property type="match status" value="1"/>
</dbReference>
<dbReference type="Pfam" id="PF21694">
    <property type="entry name" value="DNA_pol3_delta_C"/>
    <property type="match status" value="1"/>
</dbReference>
<protein>
    <recommendedName>
        <fullName evidence="2">DNA polymerase III subunit delta</fullName>
        <ecNumber evidence="1">2.7.7.7</ecNumber>
    </recommendedName>
</protein>
<dbReference type="PANTHER" id="PTHR34388">
    <property type="entry name" value="DNA POLYMERASE III SUBUNIT DELTA"/>
    <property type="match status" value="1"/>
</dbReference>
<dbReference type="InterPro" id="IPR048466">
    <property type="entry name" value="DNA_pol3_delta-like_C"/>
</dbReference>
<evidence type="ECO:0000313" key="11">
    <source>
        <dbReference type="EMBL" id="MFD2213890.1"/>
    </source>
</evidence>
<dbReference type="Pfam" id="PF06144">
    <property type="entry name" value="DNA_pol3_delta"/>
    <property type="match status" value="1"/>
</dbReference>
<dbReference type="InterPro" id="IPR027417">
    <property type="entry name" value="P-loop_NTPase"/>
</dbReference>
<dbReference type="PANTHER" id="PTHR34388:SF1">
    <property type="entry name" value="DNA POLYMERASE III SUBUNIT DELTA"/>
    <property type="match status" value="1"/>
</dbReference>
<evidence type="ECO:0000259" key="10">
    <source>
        <dbReference type="Pfam" id="PF21694"/>
    </source>
</evidence>
<dbReference type="SUPFAM" id="SSF52540">
    <property type="entry name" value="P-loop containing nucleoside triphosphate hydrolases"/>
    <property type="match status" value="1"/>
</dbReference>
<organism evidence="11 12">
    <name type="scientific">Metabacillus endolithicus</name>
    <dbReference type="NCBI Taxonomy" id="1535204"/>
    <lineage>
        <taxon>Bacteria</taxon>
        <taxon>Bacillati</taxon>
        <taxon>Bacillota</taxon>
        <taxon>Bacilli</taxon>
        <taxon>Bacillales</taxon>
        <taxon>Bacillaceae</taxon>
        <taxon>Metabacillus</taxon>
    </lineage>
</organism>
<evidence type="ECO:0000256" key="7">
    <source>
        <dbReference type="ARBA" id="ARBA00034754"/>
    </source>
</evidence>
<accession>A0ABW5BWK8</accession>
<dbReference type="InterPro" id="IPR008921">
    <property type="entry name" value="DNA_pol3_clamp-load_cplx_C"/>
</dbReference>
<dbReference type="Gene3D" id="3.40.50.300">
    <property type="entry name" value="P-loop containing nucleotide triphosphate hydrolases"/>
    <property type="match status" value="1"/>
</dbReference>
<keyword evidence="6" id="KW-0239">DNA-directed DNA polymerase</keyword>
<keyword evidence="3 11" id="KW-0808">Transferase</keyword>